<dbReference type="InterPro" id="IPR017438">
    <property type="entry name" value="ATP-NAD_kinase_N"/>
</dbReference>
<keyword evidence="1" id="KW-0547">Nucleotide-binding</keyword>
<reference evidence="5" key="2">
    <citation type="submission" date="2016-01" db="EMBL/GenBank/DDBJ databases">
        <title>Six Aerococcus type strain genome sequencing and assembly using PacBio and Illumina Hiseq.</title>
        <authorList>
            <person name="Carkaci D."/>
            <person name="Dargis R."/>
            <person name="Nielsen X.C."/>
            <person name="Skovgaard O."/>
            <person name="Fuursted K."/>
            <person name="Christensen J.J."/>
        </authorList>
    </citation>
    <scope>NUCLEOTIDE SEQUENCE [LARGE SCALE GENOMIC DNA]</scope>
    <source>
        <strain evidence="5">CCUG43001</strain>
    </source>
</reference>
<dbReference type="PANTHER" id="PTHR40697:SF2">
    <property type="entry name" value="ATP-NAD KINASE-RELATED"/>
    <property type="match status" value="1"/>
</dbReference>
<evidence type="ECO:0000256" key="2">
    <source>
        <dbReference type="ARBA" id="ARBA00022840"/>
    </source>
</evidence>
<dbReference type="InterPro" id="IPR039065">
    <property type="entry name" value="AcoX-like"/>
</dbReference>
<dbReference type="EMBL" id="PKGY01000003">
    <property type="protein sequence ID" value="PKZ21743.1"/>
    <property type="molecule type" value="Genomic_DNA"/>
</dbReference>
<dbReference type="RefSeq" id="WP_067972147.1">
    <property type="nucleotide sequence ID" value="NZ_CAJHKM010000006.1"/>
</dbReference>
<dbReference type="KEGG" id="asan:AWM72_01585"/>
<accession>A0A0X8FA19</accession>
<organism evidence="3 5">
    <name type="scientific">Aerococcus sanguinicola</name>
    <dbReference type="NCBI Taxonomy" id="119206"/>
    <lineage>
        <taxon>Bacteria</taxon>
        <taxon>Bacillati</taxon>
        <taxon>Bacillota</taxon>
        <taxon>Bacilli</taxon>
        <taxon>Lactobacillales</taxon>
        <taxon>Aerococcaceae</taxon>
        <taxon>Aerococcus</taxon>
    </lineage>
</organism>
<dbReference type="InterPro" id="IPR002504">
    <property type="entry name" value="NADK"/>
</dbReference>
<dbReference type="GO" id="GO:0003951">
    <property type="term" value="F:NAD+ kinase activity"/>
    <property type="evidence" value="ECO:0007669"/>
    <property type="project" value="InterPro"/>
</dbReference>
<dbReference type="InterPro" id="IPR016064">
    <property type="entry name" value="NAD/diacylglycerol_kinase_sf"/>
</dbReference>
<evidence type="ECO:0000256" key="1">
    <source>
        <dbReference type="ARBA" id="ARBA00022741"/>
    </source>
</evidence>
<dbReference type="Pfam" id="PF20143">
    <property type="entry name" value="NAD_kinase_C"/>
    <property type="match status" value="1"/>
</dbReference>
<name>A0A0X8FA19_9LACT</name>
<dbReference type="PIRSF" id="PIRSF016907">
    <property type="entry name" value="Kin_ATP-NAD"/>
    <property type="match status" value="1"/>
</dbReference>
<dbReference type="Proteomes" id="UP000069912">
    <property type="component" value="Chromosome"/>
</dbReference>
<dbReference type="Pfam" id="PF01513">
    <property type="entry name" value="NAD_kinase"/>
    <property type="match status" value="1"/>
</dbReference>
<evidence type="ECO:0000313" key="6">
    <source>
        <dbReference type="Proteomes" id="UP000234239"/>
    </source>
</evidence>
<dbReference type="PANTHER" id="PTHR40697">
    <property type="entry name" value="ACETOIN CATABOLISM PROTEIN X"/>
    <property type="match status" value="1"/>
</dbReference>
<dbReference type="AlphaFoldDB" id="A0A0X8FA19"/>
<gene>
    <name evidence="3" type="ORF">AWM72_01585</name>
    <name evidence="4" type="ORF">CYJ28_07520</name>
</gene>
<dbReference type="Proteomes" id="UP000234239">
    <property type="component" value="Unassembled WGS sequence"/>
</dbReference>
<reference evidence="3 5" key="1">
    <citation type="journal article" date="2016" name="Genome Announc.">
        <title>Complete Genome Sequences of Aerococcus christensenii CCUG 28831T, Aerococcus sanguinicola CCUG 43001T, Aerococcus urinae CCUG 36881T, Aerococcus urinaeequi CCUG 28094T, Aerococcus urinaehominis CCUG 42038 BT, and Aerococcus viridans CCUG 4311T.</title>
        <authorList>
            <person name="Carkaci D."/>
            <person name="Dargis R."/>
            <person name="Nielsen X.C."/>
            <person name="Skovgaard O."/>
            <person name="Fuursted K."/>
            <person name="Christensen J.J."/>
        </authorList>
    </citation>
    <scope>NUCLEOTIDE SEQUENCE [LARGE SCALE GENOMIC DNA]</scope>
    <source>
        <strain evidence="3 5">CCUG43001</strain>
    </source>
</reference>
<dbReference type="Gene3D" id="3.40.50.10330">
    <property type="entry name" value="Probable inorganic polyphosphate/atp-NAD kinase, domain 1"/>
    <property type="match status" value="1"/>
</dbReference>
<evidence type="ECO:0000313" key="3">
    <source>
        <dbReference type="EMBL" id="AMB93528.1"/>
    </source>
</evidence>
<dbReference type="GO" id="GO:0006741">
    <property type="term" value="P:NADP+ biosynthetic process"/>
    <property type="evidence" value="ECO:0007669"/>
    <property type="project" value="InterPro"/>
</dbReference>
<dbReference type="GeneID" id="92902764"/>
<keyword evidence="2" id="KW-0067">ATP-binding</keyword>
<protein>
    <submittedName>
        <fullName evidence="3">ATP-NAD kinase</fullName>
    </submittedName>
</protein>
<reference evidence="4 6" key="3">
    <citation type="submission" date="2017-12" db="EMBL/GenBank/DDBJ databases">
        <title>Phylogenetic diversity of female urinary microbiome.</title>
        <authorList>
            <person name="Thomas-White K."/>
            <person name="Wolfe A.J."/>
        </authorList>
    </citation>
    <scope>NUCLEOTIDE SEQUENCE [LARGE SCALE GENOMIC DNA]</scope>
    <source>
        <strain evidence="4 6">UMB0139</strain>
    </source>
</reference>
<dbReference type="SUPFAM" id="SSF111331">
    <property type="entry name" value="NAD kinase/diacylglycerol kinase-like"/>
    <property type="match status" value="1"/>
</dbReference>
<keyword evidence="3" id="KW-0808">Transferase</keyword>
<evidence type="ECO:0000313" key="5">
    <source>
        <dbReference type="Proteomes" id="UP000069912"/>
    </source>
</evidence>
<keyword evidence="3" id="KW-0418">Kinase</keyword>
<evidence type="ECO:0000313" key="4">
    <source>
        <dbReference type="EMBL" id="PKZ21743.1"/>
    </source>
</evidence>
<dbReference type="GO" id="GO:0051287">
    <property type="term" value="F:NAD binding"/>
    <property type="evidence" value="ECO:0007669"/>
    <property type="project" value="UniProtKB-ARBA"/>
</dbReference>
<proteinExistence type="predicted"/>
<dbReference type="GO" id="GO:0005524">
    <property type="term" value="F:ATP binding"/>
    <property type="evidence" value="ECO:0007669"/>
    <property type="project" value="UniProtKB-KW"/>
</dbReference>
<dbReference type="EMBL" id="CP014160">
    <property type="protein sequence ID" value="AMB93528.1"/>
    <property type="molecule type" value="Genomic_DNA"/>
</dbReference>
<sequence>MKTMALLINPIAGMGGRAGLKGTDGADILQRALDLGAQPEAELKAGKALDQLAAVDAPVKVLVAAGAMGENAVKAAGLDYEVIYEPSGKAALETQKSDTEAFLDAAKAAQPDLLVFVGGDGTARDVCRKIGLDIPALGVPAGVKIYSAVYANSPESAGRLLAEWAQDSPMDYHETEVLDLDEAGFRQDEVDIQVFGYLRVPQHSQFMQNLKSASPQSDEAAQESIALDVLDHMDDDAMYLIGSGTSTRHIMDELGLDVTVLGVDIIKNRQLLVKDANEQEILDTIEGEEDVRLIVTPMGGQGYILGRGNQQLSKRVLAHIDKDKLSIVATPSKIMTIGTNPFLIYTMDDAIDEKFTGYYKVTTGYGQYSMHKVEAMK</sequence>
<dbReference type="OrthoDB" id="5511344at2"/>
<dbReference type="InterPro" id="IPR011386">
    <property type="entry name" value="Put_ATP-NAD_kin"/>
</dbReference>
<keyword evidence="5" id="KW-1185">Reference proteome</keyword>